<reference evidence="13 14" key="1">
    <citation type="submission" date="2024-02" db="EMBL/GenBank/DDBJ databases">
        <title>A nitrogen-fixing paenibacillus bacterium.</title>
        <authorList>
            <person name="Zhang W.L."/>
            <person name="Chen S.F."/>
        </authorList>
    </citation>
    <scope>NUCLEOTIDE SEQUENCE [LARGE SCALE GENOMIC DNA]</scope>
    <source>
        <strain evidence="13 14">M1</strain>
    </source>
</reference>
<dbReference type="Pfam" id="PF01066">
    <property type="entry name" value="CDP-OH_P_transf"/>
    <property type="match status" value="1"/>
</dbReference>
<evidence type="ECO:0000256" key="3">
    <source>
        <dbReference type="ARBA" id="ARBA00022516"/>
    </source>
</evidence>
<evidence type="ECO:0000256" key="5">
    <source>
        <dbReference type="ARBA" id="ARBA00022692"/>
    </source>
</evidence>
<keyword evidence="5 12" id="KW-0812">Transmembrane</keyword>
<dbReference type="Gene3D" id="1.20.120.1760">
    <property type="match status" value="1"/>
</dbReference>
<dbReference type="Proteomes" id="UP001306950">
    <property type="component" value="Unassembled WGS sequence"/>
</dbReference>
<gene>
    <name evidence="13" type="ORF">V3851_15870</name>
</gene>
<comment type="similarity">
    <text evidence="2 11">Belongs to the CDP-alcohol phosphatidyltransferase class-I family.</text>
</comment>
<dbReference type="InterPro" id="IPR048254">
    <property type="entry name" value="CDP_ALCOHOL_P_TRANSF_CS"/>
</dbReference>
<name>A0ABU7VUD5_9BACL</name>
<dbReference type="PROSITE" id="PS00379">
    <property type="entry name" value="CDP_ALCOHOL_P_TRANSF"/>
    <property type="match status" value="1"/>
</dbReference>
<comment type="caution">
    <text evidence="13">The sequence shown here is derived from an EMBL/GenBank/DDBJ whole genome shotgun (WGS) entry which is preliminary data.</text>
</comment>
<dbReference type="InterPro" id="IPR050324">
    <property type="entry name" value="CDP-alcohol_PTase-I"/>
</dbReference>
<dbReference type="PANTHER" id="PTHR14269">
    <property type="entry name" value="CDP-DIACYLGLYCEROL--GLYCEROL-3-PHOSPHATE 3-PHOSPHATIDYLTRANSFERASE-RELATED"/>
    <property type="match status" value="1"/>
</dbReference>
<keyword evidence="7" id="KW-0443">Lipid metabolism</keyword>
<keyword evidence="14" id="KW-1185">Reference proteome</keyword>
<evidence type="ECO:0000256" key="1">
    <source>
        <dbReference type="ARBA" id="ARBA00004141"/>
    </source>
</evidence>
<dbReference type="RefSeq" id="WP_331847531.1">
    <property type="nucleotide sequence ID" value="NZ_JAZHPZ010000007.1"/>
</dbReference>
<evidence type="ECO:0000313" key="13">
    <source>
        <dbReference type="EMBL" id="MEF2967316.1"/>
    </source>
</evidence>
<keyword evidence="10" id="KW-1208">Phospholipid metabolism</keyword>
<dbReference type="InterPro" id="IPR043130">
    <property type="entry name" value="CDP-OH_PTrfase_TM_dom"/>
</dbReference>
<feature type="transmembrane region" description="Helical" evidence="12">
    <location>
        <begin position="118"/>
        <end position="137"/>
    </location>
</feature>
<keyword evidence="9" id="KW-0594">Phospholipid biosynthesis</keyword>
<sequence>MKHLANMISISRMILLILLFFLTNHVWMFLLVYLLCGLSDVLDGYIARKTKTQSDLGARLDSAADLLLFGVITVAMIVWLKDEALIFLPWIILIVTIRCANLLISARKYHSFAIVHTWGNKVSGFLLFMTPPLYFLFQNPAVAWPVCLVSVLSALEETAIHLTSAKLDLNRQSIFKH</sequence>
<evidence type="ECO:0000256" key="11">
    <source>
        <dbReference type="RuleBase" id="RU003750"/>
    </source>
</evidence>
<feature type="transmembrane region" description="Helical" evidence="12">
    <location>
        <begin position="86"/>
        <end position="106"/>
    </location>
</feature>
<evidence type="ECO:0000256" key="8">
    <source>
        <dbReference type="ARBA" id="ARBA00023136"/>
    </source>
</evidence>
<keyword evidence="4 11" id="KW-0808">Transferase</keyword>
<evidence type="ECO:0000256" key="9">
    <source>
        <dbReference type="ARBA" id="ARBA00023209"/>
    </source>
</evidence>
<accession>A0ABU7VUD5</accession>
<keyword evidence="3" id="KW-0444">Lipid biosynthesis</keyword>
<proteinExistence type="inferred from homology"/>
<evidence type="ECO:0000256" key="4">
    <source>
        <dbReference type="ARBA" id="ARBA00022679"/>
    </source>
</evidence>
<keyword evidence="6 12" id="KW-1133">Transmembrane helix</keyword>
<organism evidence="13 14">
    <name type="scientific">Paenibacillus haidiansis</name>
    <dbReference type="NCBI Taxonomy" id="1574488"/>
    <lineage>
        <taxon>Bacteria</taxon>
        <taxon>Bacillati</taxon>
        <taxon>Bacillota</taxon>
        <taxon>Bacilli</taxon>
        <taxon>Bacillales</taxon>
        <taxon>Paenibacillaceae</taxon>
        <taxon>Paenibacillus</taxon>
    </lineage>
</organism>
<keyword evidence="8 12" id="KW-0472">Membrane</keyword>
<evidence type="ECO:0000256" key="10">
    <source>
        <dbReference type="ARBA" id="ARBA00023264"/>
    </source>
</evidence>
<evidence type="ECO:0000256" key="12">
    <source>
        <dbReference type="SAM" id="Phobius"/>
    </source>
</evidence>
<feature type="transmembrane region" description="Helical" evidence="12">
    <location>
        <begin position="13"/>
        <end position="42"/>
    </location>
</feature>
<comment type="subcellular location">
    <subcellularLocation>
        <location evidence="1">Membrane</location>
        <topology evidence="1">Multi-pass membrane protein</topology>
    </subcellularLocation>
</comment>
<evidence type="ECO:0000256" key="2">
    <source>
        <dbReference type="ARBA" id="ARBA00010441"/>
    </source>
</evidence>
<evidence type="ECO:0000313" key="14">
    <source>
        <dbReference type="Proteomes" id="UP001306950"/>
    </source>
</evidence>
<dbReference type="InterPro" id="IPR000462">
    <property type="entry name" value="CDP-OH_P_trans"/>
</dbReference>
<evidence type="ECO:0000256" key="7">
    <source>
        <dbReference type="ARBA" id="ARBA00023098"/>
    </source>
</evidence>
<evidence type="ECO:0000256" key="6">
    <source>
        <dbReference type="ARBA" id="ARBA00022989"/>
    </source>
</evidence>
<protein>
    <submittedName>
        <fullName evidence="13">CDP-alcohol phosphatidyltransferase family protein</fullName>
    </submittedName>
</protein>
<feature type="transmembrane region" description="Helical" evidence="12">
    <location>
        <begin position="63"/>
        <end position="80"/>
    </location>
</feature>
<dbReference type="EMBL" id="JAZHPZ010000007">
    <property type="protein sequence ID" value="MEF2967316.1"/>
    <property type="molecule type" value="Genomic_DNA"/>
</dbReference>